<evidence type="ECO:0000313" key="2">
    <source>
        <dbReference type="Proteomes" id="UP000228934"/>
    </source>
</evidence>
<name>A0A2G9S7R1_AQUCT</name>
<dbReference type="Proteomes" id="UP000228934">
    <property type="component" value="Unassembled WGS sequence"/>
</dbReference>
<proteinExistence type="predicted"/>
<dbReference type="AlphaFoldDB" id="A0A2G9S7R1"/>
<gene>
    <name evidence="1" type="ORF">AB205_0118650</name>
</gene>
<organism evidence="1 2">
    <name type="scientific">Aquarana catesbeiana</name>
    <name type="common">American bullfrog</name>
    <name type="synonym">Rana catesbeiana</name>
    <dbReference type="NCBI Taxonomy" id="8400"/>
    <lineage>
        <taxon>Eukaryota</taxon>
        <taxon>Metazoa</taxon>
        <taxon>Chordata</taxon>
        <taxon>Craniata</taxon>
        <taxon>Vertebrata</taxon>
        <taxon>Euteleostomi</taxon>
        <taxon>Amphibia</taxon>
        <taxon>Batrachia</taxon>
        <taxon>Anura</taxon>
        <taxon>Neobatrachia</taxon>
        <taxon>Ranoidea</taxon>
        <taxon>Ranidae</taxon>
        <taxon>Aquarana</taxon>
    </lineage>
</organism>
<evidence type="ECO:0000313" key="1">
    <source>
        <dbReference type="EMBL" id="PIO35491.1"/>
    </source>
</evidence>
<protein>
    <submittedName>
        <fullName evidence="1">Uncharacterized protein</fullName>
    </submittedName>
</protein>
<dbReference type="EMBL" id="KV926540">
    <property type="protein sequence ID" value="PIO35491.1"/>
    <property type="molecule type" value="Genomic_DNA"/>
</dbReference>
<sequence>MKNSKENCRLTWSKLQREPIPRPASQAALMRCSTSSWNGMR</sequence>
<keyword evidence="2" id="KW-1185">Reference proteome</keyword>
<accession>A0A2G9S7R1</accession>
<reference evidence="2" key="1">
    <citation type="journal article" date="2017" name="Nat. Commun.">
        <title>The North American bullfrog draft genome provides insight into hormonal regulation of long noncoding RNA.</title>
        <authorList>
            <person name="Hammond S.A."/>
            <person name="Warren R.L."/>
            <person name="Vandervalk B.P."/>
            <person name="Kucuk E."/>
            <person name="Khan H."/>
            <person name="Gibb E.A."/>
            <person name="Pandoh P."/>
            <person name="Kirk H."/>
            <person name="Zhao Y."/>
            <person name="Jones M."/>
            <person name="Mungall A.J."/>
            <person name="Coope R."/>
            <person name="Pleasance S."/>
            <person name="Moore R.A."/>
            <person name="Holt R.A."/>
            <person name="Round J.M."/>
            <person name="Ohora S."/>
            <person name="Walle B.V."/>
            <person name="Veldhoen N."/>
            <person name="Helbing C.C."/>
            <person name="Birol I."/>
        </authorList>
    </citation>
    <scope>NUCLEOTIDE SEQUENCE [LARGE SCALE GENOMIC DNA]</scope>
</reference>